<protein>
    <submittedName>
        <fullName evidence="1">O-antigen ligase family protein</fullName>
    </submittedName>
</protein>
<dbReference type="EMBL" id="JAEOXF010000014">
    <property type="protein sequence ID" value="MBK4727332.1"/>
    <property type="molecule type" value="Genomic_DNA"/>
</dbReference>
<proteinExistence type="predicted"/>
<keyword evidence="1" id="KW-0436">Ligase</keyword>
<dbReference type="Proteomes" id="UP000633731">
    <property type="component" value="Unassembled WGS sequence"/>
</dbReference>
<organism evidence="1 2">
    <name type="scientific">Enterobacter agglomerans</name>
    <name type="common">Erwinia herbicola</name>
    <name type="synonym">Pantoea agglomerans</name>
    <dbReference type="NCBI Taxonomy" id="549"/>
    <lineage>
        <taxon>Bacteria</taxon>
        <taxon>Pseudomonadati</taxon>
        <taxon>Pseudomonadota</taxon>
        <taxon>Gammaproteobacteria</taxon>
        <taxon>Enterobacterales</taxon>
        <taxon>Erwiniaceae</taxon>
        <taxon>Pantoea</taxon>
        <taxon>Pantoea agglomerans group</taxon>
    </lineage>
</organism>
<evidence type="ECO:0000313" key="1">
    <source>
        <dbReference type="EMBL" id="MBK4727332.1"/>
    </source>
</evidence>
<name>A0ACC5RRI4_ENTAG</name>
<sequence>MNQLLCNDLERRYVNNIFLFLYSLLLYLPATAIMPATTYYFISLCVFIYRVFFGGFNREFYFIAIFLLVSLFISLLAMIFANTNFNYYNNFIPLQVSILCSLIISTSITKKIAYYIICFILIECISGCIQFLLGVKTFFPFVSVAIPEMGDAQGLLYYMRVYGFSENSSGFSGNVIIMITFFSLFFIDQARKIKILVFSFAFIALIVCFSRSGLVAYLLLFLVVFAKDFRVNHLKVLVPAFIVCIIASYYLVDWSSVFTQLTRGRETVELSGRDLIWSYYFQQISDHPIFGNFSLRSFLFIPPYGLMHAHNSYIMLLYVMGVLPLFFMIIPIFYLALRKISVFIFLIALLAYSLAQYFLFWGASLADVTFFAALVSYCSNNRVSPSSIST</sequence>
<reference evidence="1" key="1">
    <citation type="submission" date="2021-01" db="EMBL/GenBank/DDBJ databases">
        <title>Draft genome of Pantoea agglomerans Eh 335.</title>
        <authorList>
            <person name="Emsley S.A."/>
            <person name="Oline D.K."/>
            <person name="Saw J.H."/>
            <person name="Ushijima B."/>
            <person name="Videau P."/>
            <person name="Koyack M.J."/>
        </authorList>
    </citation>
    <scope>NUCLEOTIDE SEQUENCE</scope>
    <source>
        <strain evidence="1">Eh 335</strain>
    </source>
</reference>
<accession>A0ACC5RRI4</accession>
<comment type="caution">
    <text evidence="1">The sequence shown here is derived from an EMBL/GenBank/DDBJ whole genome shotgun (WGS) entry which is preliminary data.</text>
</comment>
<keyword evidence="2" id="KW-1185">Reference proteome</keyword>
<gene>
    <name evidence="1" type="ORF">JJL49_19055</name>
</gene>
<evidence type="ECO:0000313" key="2">
    <source>
        <dbReference type="Proteomes" id="UP000633731"/>
    </source>
</evidence>